<proteinExistence type="predicted"/>
<dbReference type="STRING" id="35608.A0A2U1LH71"/>
<dbReference type="InterPro" id="IPR045177">
    <property type="entry name" value="FDM1-5/IDN2"/>
</dbReference>
<evidence type="ECO:0000259" key="1">
    <source>
        <dbReference type="Pfam" id="PF03469"/>
    </source>
</evidence>
<dbReference type="OrthoDB" id="1892195at2759"/>
<dbReference type="EMBL" id="PKPP01009392">
    <property type="protein sequence ID" value="PWA48365.1"/>
    <property type="molecule type" value="Genomic_DNA"/>
</dbReference>
<sequence length="112" mass="12757">MLLLFKAPLMFDRPPKERHIRSGSVGQVNTSCDSHENDAWTRCTGQENAIKLASLWQKHLGDPSWHPVKVITVDGQIKEIINEEEEKIRSLKDGFDEDVYNTIVTALNELNV</sequence>
<dbReference type="PANTHER" id="PTHR21596:SF23">
    <property type="entry name" value="FACTOR OF DNA METHYLATION 4"/>
    <property type="match status" value="1"/>
</dbReference>
<dbReference type="AlphaFoldDB" id="A0A2U1LH71"/>
<dbReference type="InterPro" id="IPR005379">
    <property type="entry name" value="FDM1-5/IDN2_XH"/>
</dbReference>
<dbReference type="Pfam" id="PF03469">
    <property type="entry name" value="XH"/>
    <property type="match status" value="1"/>
</dbReference>
<accession>A0A2U1LH71</accession>
<reference evidence="2 3" key="1">
    <citation type="journal article" date="2018" name="Mol. Plant">
        <title>The genome of Artemisia annua provides insight into the evolution of Asteraceae family and artemisinin biosynthesis.</title>
        <authorList>
            <person name="Shen Q."/>
            <person name="Zhang L."/>
            <person name="Liao Z."/>
            <person name="Wang S."/>
            <person name="Yan T."/>
            <person name="Shi P."/>
            <person name="Liu M."/>
            <person name="Fu X."/>
            <person name="Pan Q."/>
            <person name="Wang Y."/>
            <person name="Lv Z."/>
            <person name="Lu X."/>
            <person name="Zhang F."/>
            <person name="Jiang W."/>
            <person name="Ma Y."/>
            <person name="Chen M."/>
            <person name="Hao X."/>
            <person name="Li L."/>
            <person name="Tang Y."/>
            <person name="Lv G."/>
            <person name="Zhou Y."/>
            <person name="Sun X."/>
            <person name="Brodelius P.E."/>
            <person name="Rose J.K.C."/>
            <person name="Tang K."/>
        </authorList>
    </citation>
    <scope>NUCLEOTIDE SEQUENCE [LARGE SCALE GENOMIC DNA]</scope>
    <source>
        <strain evidence="3">cv. Huhao1</strain>
        <tissue evidence="2">Leaf</tissue>
    </source>
</reference>
<feature type="domain" description="Factor of DNA methylation 1-5/IDN2" evidence="1">
    <location>
        <begin position="46"/>
        <end position="111"/>
    </location>
</feature>
<organism evidence="2 3">
    <name type="scientific">Artemisia annua</name>
    <name type="common">Sweet wormwood</name>
    <dbReference type="NCBI Taxonomy" id="35608"/>
    <lineage>
        <taxon>Eukaryota</taxon>
        <taxon>Viridiplantae</taxon>
        <taxon>Streptophyta</taxon>
        <taxon>Embryophyta</taxon>
        <taxon>Tracheophyta</taxon>
        <taxon>Spermatophyta</taxon>
        <taxon>Magnoliopsida</taxon>
        <taxon>eudicotyledons</taxon>
        <taxon>Gunneridae</taxon>
        <taxon>Pentapetalae</taxon>
        <taxon>asterids</taxon>
        <taxon>campanulids</taxon>
        <taxon>Asterales</taxon>
        <taxon>Asteraceae</taxon>
        <taxon>Asteroideae</taxon>
        <taxon>Anthemideae</taxon>
        <taxon>Artemisiinae</taxon>
        <taxon>Artemisia</taxon>
    </lineage>
</organism>
<dbReference type="Proteomes" id="UP000245207">
    <property type="component" value="Unassembled WGS sequence"/>
</dbReference>
<protein>
    <submittedName>
        <fullName evidence="2">Putative domain XH, Zinc finger-XS domain protein</fullName>
    </submittedName>
</protein>
<keyword evidence="3" id="KW-1185">Reference proteome</keyword>
<evidence type="ECO:0000313" key="2">
    <source>
        <dbReference type="EMBL" id="PWA48365.1"/>
    </source>
</evidence>
<dbReference type="PANTHER" id="PTHR21596">
    <property type="entry name" value="RIBONUCLEASE P SUBUNIT P38"/>
    <property type="match status" value="1"/>
</dbReference>
<evidence type="ECO:0000313" key="3">
    <source>
        <dbReference type="Proteomes" id="UP000245207"/>
    </source>
</evidence>
<comment type="caution">
    <text evidence="2">The sequence shown here is derived from an EMBL/GenBank/DDBJ whole genome shotgun (WGS) entry which is preliminary data.</text>
</comment>
<gene>
    <name evidence="2" type="ORF">CTI12_AA452630</name>
</gene>
<dbReference type="GO" id="GO:0080188">
    <property type="term" value="P:gene silencing by siRNA-directed DNA methylation"/>
    <property type="evidence" value="ECO:0007669"/>
    <property type="project" value="InterPro"/>
</dbReference>
<name>A0A2U1LH71_ARTAN</name>